<sequence length="271" mass="28565">MASYVITGVSRGLGFEFLRQLSSDPKNTVVGLVRDPAATKQKVSAELAGRSNIHILAGDLTNYDGLKSAAAETSVITGGSLDYLIANAALMSNVDGYCAIGEIPPQVAADVMHKSIDTNVIGNMHLINLFLPLILKGKVKKVIAITTAMADVDFINQFDIQVGALYVSSKAALNVIIAKFNAQYKKEGVLFLGISPGVVDTGNFDPSALTPKQLEGLQGLFAGFVSYAPHFKGPVPPEVAVKNVMKVAGDASLEKGSGGAFLSHFGNKQWI</sequence>
<dbReference type="Gene3D" id="3.40.50.720">
    <property type="entry name" value="NAD(P)-binding Rossmann-like Domain"/>
    <property type="match status" value="1"/>
</dbReference>
<keyword evidence="2" id="KW-1185">Reference proteome</keyword>
<dbReference type="PRINTS" id="PR00081">
    <property type="entry name" value="GDHRDH"/>
</dbReference>
<comment type="caution">
    <text evidence="1">The sequence shown here is derived from an EMBL/GenBank/DDBJ whole genome shotgun (WGS) entry which is preliminary data.</text>
</comment>
<name>A0AAJ0CBJ0_9HYPO</name>
<dbReference type="InterPro" id="IPR052184">
    <property type="entry name" value="SDR_enzymes"/>
</dbReference>
<dbReference type="PANTHER" id="PTHR45458">
    <property type="entry name" value="SHORT-CHAIN DEHYDROGENASE/REDUCTASE SDR"/>
    <property type="match status" value="1"/>
</dbReference>
<accession>A0AAJ0CBJ0</accession>
<dbReference type="SUPFAM" id="SSF51735">
    <property type="entry name" value="NAD(P)-binding Rossmann-fold domains"/>
    <property type="match status" value="1"/>
</dbReference>
<dbReference type="InterPro" id="IPR036291">
    <property type="entry name" value="NAD(P)-bd_dom_sf"/>
</dbReference>
<proteinExistence type="predicted"/>
<reference evidence="1" key="1">
    <citation type="submission" date="2023-06" db="EMBL/GenBank/DDBJ databases">
        <title>Conoideocrella luteorostrata (Hypocreales: Clavicipitaceae), a potential biocontrol fungus for elongate hemlock scale in United States Christmas tree production areas.</title>
        <authorList>
            <person name="Barrett H."/>
            <person name="Lovett B."/>
            <person name="Macias A.M."/>
            <person name="Stajich J.E."/>
            <person name="Kasson M.T."/>
        </authorList>
    </citation>
    <scope>NUCLEOTIDE SEQUENCE</scope>
    <source>
        <strain evidence="1">ARSEF 14590</strain>
    </source>
</reference>
<protein>
    <submittedName>
        <fullName evidence="1">Uncharacterized protein</fullName>
    </submittedName>
</protein>
<dbReference type="AlphaFoldDB" id="A0AAJ0CBJ0"/>
<dbReference type="InterPro" id="IPR002347">
    <property type="entry name" value="SDR_fam"/>
</dbReference>
<evidence type="ECO:0000313" key="2">
    <source>
        <dbReference type="Proteomes" id="UP001251528"/>
    </source>
</evidence>
<evidence type="ECO:0000313" key="1">
    <source>
        <dbReference type="EMBL" id="KAK2590064.1"/>
    </source>
</evidence>
<dbReference type="PANTHER" id="PTHR45458:SF3">
    <property type="entry name" value="CHAIN DEHYDROGENASE (ATSC), PUTATIVE-RELATED"/>
    <property type="match status" value="1"/>
</dbReference>
<dbReference type="Proteomes" id="UP001251528">
    <property type="component" value="Unassembled WGS sequence"/>
</dbReference>
<dbReference type="EMBL" id="JASWJB010000494">
    <property type="protein sequence ID" value="KAK2590064.1"/>
    <property type="molecule type" value="Genomic_DNA"/>
</dbReference>
<dbReference type="GO" id="GO:0016616">
    <property type="term" value="F:oxidoreductase activity, acting on the CH-OH group of donors, NAD or NADP as acceptor"/>
    <property type="evidence" value="ECO:0007669"/>
    <property type="project" value="TreeGrafter"/>
</dbReference>
<dbReference type="Pfam" id="PF00106">
    <property type="entry name" value="adh_short"/>
    <property type="match status" value="1"/>
</dbReference>
<organism evidence="1 2">
    <name type="scientific">Conoideocrella luteorostrata</name>
    <dbReference type="NCBI Taxonomy" id="1105319"/>
    <lineage>
        <taxon>Eukaryota</taxon>
        <taxon>Fungi</taxon>
        <taxon>Dikarya</taxon>
        <taxon>Ascomycota</taxon>
        <taxon>Pezizomycotina</taxon>
        <taxon>Sordariomycetes</taxon>
        <taxon>Hypocreomycetidae</taxon>
        <taxon>Hypocreales</taxon>
        <taxon>Clavicipitaceae</taxon>
        <taxon>Conoideocrella</taxon>
    </lineage>
</organism>
<gene>
    <name evidence="1" type="ORF">QQS21_012252</name>
</gene>